<gene>
    <name evidence="2" type="ORF">SAMN05421544_11363</name>
</gene>
<dbReference type="SMART" id="SM00292">
    <property type="entry name" value="BRCT"/>
    <property type="match status" value="1"/>
</dbReference>
<organism evidence="2 3">
    <name type="scientific">Riemerella columbipharyngis</name>
    <dbReference type="NCBI Taxonomy" id="1071918"/>
    <lineage>
        <taxon>Bacteria</taxon>
        <taxon>Pseudomonadati</taxon>
        <taxon>Bacteroidota</taxon>
        <taxon>Flavobacteriia</taxon>
        <taxon>Flavobacteriales</taxon>
        <taxon>Weeksellaceae</taxon>
        <taxon>Riemerella</taxon>
    </lineage>
</organism>
<keyword evidence="3" id="KW-1185">Reference proteome</keyword>
<dbReference type="AlphaFoldDB" id="A0A1G7E106"/>
<dbReference type="Proteomes" id="UP000198517">
    <property type="component" value="Unassembled WGS sequence"/>
</dbReference>
<dbReference type="SUPFAM" id="SSF52113">
    <property type="entry name" value="BRCT domain"/>
    <property type="match status" value="1"/>
</dbReference>
<dbReference type="InterPro" id="IPR036420">
    <property type="entry name" value="BRCT_dom_sf"/>
</dbReference>
<sequence length="241" mass="28405">MFDYFRDEDFEEIYKLAHYEEVRNTEYRVFTKEDAASVFNVSIEDIEYYIYKIKLFSKSNGMKKAFNKSFTEYYISVLGMYWICLLNEDSDNELFRRYAPFFANQGIKFALKLLGNLPSEKTEKRKSHSGYVQGIDYEDILMMQNMKKIPSELKTMKEVTDTSHFFYSKKVVITGTFEKFPFREEMAKLLHDVGADVNVSISRKTDYVIVGENAGPKKMEKIKELGIETIDESKFIELFKL</sequence>
<dbReference type="Gene3D" id="3.40.50.10190">
    <property type="entry name" value="BRCT domain"/>
    <property type="match status" value="1"/>
</dbReference>
<dbReference type="InterPro" id="IPR001357">
    <property type="entry name" value="BRCT_dom"/>
</dbReference>
<dbReference type="OrthoDB" id="9803913at2"/>
<name>A0A1G7E106_9FLAO</name>
<evidence type="ECO:0000259" key="1">
    <source>
        <dbReference type="PROSITE" id="PS50172"/>
    </source>
</evidence>
<protein>
    <submittedName>
        <fullName evidence="2">BRCA1 C Terminus (BRCT) domain-containing protein</fullName>
    </submittedName>
</protein>
<dbReference type="Pfam" id="PF00533">
    <property type="entry name" value="BRCT"/>
    <property type="match status" value="1"/>
</dbReference>
<dbReference type="CDD" id="cd17748">
    <property type="entry name" value="BRCT_DNA_ligase_like"/>
    <property type="match status" value="1"/>
</dbReference>
<dbReference type="EMBL" id="FNAS01000013">
    <property type="protein sequence ID" value="SDE57364.1"/>
    <property type="molecule type" value="Genomic_DNA"/>
</dbReference>
<evidence type="ECO:0000313" key="3">
    <source>
        <dbReference type="Proteomes" id="UP000198517"/>
    </source>
</evidence>
<dbReference type="STRING" id="1071918.SAMN05421544_11363"/>
<dbReference type="RefSeq" id="WP_092737191.1">
    <property type="nucleotide sequence ID" value="NZ_FNAS01000013.1"/>
</dbReference>
<accession>A0A1G7E106</accession>
<reference evidence="2 3" key="1">
    <citation type="submission" date="2016-10" db="EMBL/GenBank/DDBJ databases">
        <authorList>
            <person name="de Groot N.N."/>
        </authorList>
    </citation>
    <scope>NUCLEOTIDE SEQUENCE [LARGE SCALE GENOMIC DNA]</scope>
    <source>
        <strain evidence="2 3">DSM 24015</strain>
    </source>
</reference>
<evidence type="ECO:0000313" key="2">
    <source>
        <dbReference type="EMBL" id="SDE57364.1"/>
    </source>
</evidence>
<proteinExistence type="predicted"/>
<dbReference type="PROSITE" id="PS50172">
    <property type="entry name" value="BRCT"/>
    <property type="match status" value="1"/>
</dbReference>
<feature type="domain" description="BRCT" evidence="1">
    <location>
        <begin position="161"/>
        <end position="241"/>
    </location>
</feature>